<dbReference type="PANTHER" id="PTHR43284">
    <property type="entry name" value="ASPARAGINE SYNTHETASE (GLUTAMINE-HYDROLYZING)"/>
    <property type="match status" value="1"/>
</dbReference>
<dbReference type="CDD" id="cd00712">
    <property type="entry name" value="AsnB"/>
    <property type="match status" value="1"/>
</dbReference>
<evidence type="ECO:0000256" key="3">
    <source>
        <dbReference type="ARBA" id="ARBA00012737"/>
    </source>
</evidence>
<evidence type="ECO:0000313" key="13">
    <source>
        <dbReference type="Proteomes" id="UP000004221"/>
    </source>
</evidence>
<dbReference type="InterPro" id="IPR033738">
    <property type="entry name" value="AsnB_N"/>
</dbReference>
<keyword evidence="5 9" id="KW-0067">ATP-binding</keyword>
<dbReference type="InterPro" id="IPR006426">
    <property type="entry name" value="Asn_synth_AEB"/>
</dbReference>
<evidence type="ECO:0000256" key="9">
    <source>
        <dbReference type="PIRSR" id="PIRSR001589-2"/>
    </source>
</evidence>
<dbReference type="PANTHER" id="PTHR43284:SF1">
    <property type="entry name" value="ASPARAGINE SYNTHETASE"/>
    <property type="match status" value="1"/>
</dbReference>
<comment type="similarity">
    <text evidence="2">Belongs to the asparagine synthetase family.</text>
</comment>
<evidence type="ECO:0000256" key="1">
    <source>
        <dbReference type="ARBA" id="ARBA00005187"/>
    </source>
</evidence>
<dbReference type="InterPro" id="IPR029055">
    <property type="entry name" value="Ntn_hydrolases_N"/>
</dbReference>
<dbReference type="PROSITE" id="PS51278">
    <property type="entry name" value="GATASE_TYPE_2"/>
    <property type="match status" value="1"/>
</dbReference>
<feature type="binding site" evidence="9">
    <location>
        <position position="293"/>
    </location>
    <ligand>
        <name>ATP</name>
        <dbReference type="ChEBI" id="CHEBI:30616"/>
    </ligand>
</feature>
<dbReference type="InterPro" id="IPR014729">
    <property type="entry name" value="Rossmann-like_a/b/a_fold"/>
</dbReference>
<comment type="catalytic activity">
    <reaction evidence="7">
        <text>L-aspartate + L-glutamine + ATP + H2O = L-asparagine + L-glutamate + AMP + diphosphate + H(+)</text>
        <dbReference type="Rhea" id="RHEA:12228"/>
        <dbReference type="ChEBI" id="CHEBI:15377"/>
        <dbReference type="ChEBI" id="CHEBI:15378"/>
        <dbReference type="ChEBI" id="CHEBI:29985"/>
        <dbReference type="ChEBI" id="CHEBI:29991"/>
        <dbReference type="ChEBI" id="CHEBI:30616"/>
        <dbReference type="ChEBI" id="CHEBI:33019"/>
        <dbReference type="ChEBI" id="CHEBI:58048"/>
        <dbReference type="ChEBI" id="CHEBI:58359"/>
        <dbReference type="ChEBI" id="CHEBI:456215"/>
        <dbReference type="EC" id="6.3.5.4"/>
    </reaction>
</comment>
<dbReference type="Proteomes" id="UP000004221">
    <property type="component" value="Unassembled WGS sequence"/>
</dbReference>
<dbReference type="EMBL" id="CAGS01000143">
    <property type="protein sequence ID" value="CCF83403.1"/>
    <property type="molecule type" value="Genomic_DNA"/>
</dbReference>
<dbReference type="OrthoDB" id="9763290at2"/>
<dbReference type="SUPFAM" id="SSF52402">
    <property type="entry name" value="Adenine nucleotide alpha hydrolases-like"/>
    <property type="match status" value="1"/>
</dbReference>
<comment type="caution">
    <text evidence="12">The sequence shown here is derived from an EMBL/GenBank/DDBJ whole genome shotgun (WGS) entry which is preliminary data.</text>
</comment>
<feature type="site" description="Important for beta-aspartyl-AMP intermediate formation" evidence="10">
    <location>
        <position position="378"/>
    </location>
</feature>
<dbReference type="GO" id="GO:0005524">
    <property type="term" value="F:ATP binding"/>
    <property type="evidence" value="ECO:0007669"/>
    <property type="project" value="UniProtKB-KW"/>
</dbReference>
<gene>
    <name evidence="12" type="primary">asnO</name>
    <name evidence="12" type="ORF">NITHO_2270020</name>
</gene>
<feature type="active site" description="For GATase activity" evidence="8">
    <location>
        <position position="2"/>
    </location>
</feature>
<feature type="binding site" evidence="9">
    <location>
        <position position="262"/>
    </location>
    <ligand>
        <name>ATP</name>
        <dbReference type="ChEBI" id="CHEBI:30616"/>
    </ligand>
</feature>
<feature type="binding site" evidence="9">
    <location>
        <position position="101"/>
    </location>
    <ligand>
        <name>L-glutamine</name>
        <dbReference type="ChEBI" id="CHEBI:58359"/>
    </ligand>
</feature>
<feature type="domain" description="Glutamine amidotransferase type-2" evidence="11">
    <location>
        <begin position="2"/>
        <end position="215"/>
    </location>
</feature>
<keyword evidence="6 8" id="KW-0315">Glutamine amidotransferase</keyword>
<evidence type="ECO:0000313" key="12">
    <source>
        <dbReference type="EMBL" id="CCF83403.1"/>
    </source>
</evidence>
<dbReference type="Pfam" id="PF13537">
    <property type="entry name" value="GATase_7"/>
    <property type="match status" value="1"/>
</dbReference>
<feature type="binding site" evidence="9">
    <location>
        <begin position="376"/>
        <end position="377"/>
    </location>
    <ligand>
        <name>ATP</name>
        <dbReference type="ChEBI" id="CHEBI:30616"/>
    </ligand>
</feature>
<dbReference type="Gene3D" id="3.60.20.10">
    <property type="entry name" value="Glutamine Phosphoribosylpyrophosphate, subunit 1, domain 1"/>
    <property type="match status" value="1"/>
</dbReference>
<dbReference type="GO" id="GO:0006529">
    <property type="term" value="P:asparagine biosynthetic process"/>
    <property type="evidence" value="ECO:0007669"/>
    <property type="project" value="UniProtKB-KW"/>
</dbReference>
<keyword evidence="12" id="KW-0436">Ligase</keyword>
<comment type="pathway">
    <text evidence="1">Amino-acid biosynthesis; L-asparagine biosynthesis; L-asparagine from L-aspartate (L-Gln route): step 1/1.</text>
</comment>
<evidence type="ECO:0000256" key="5">
    <source>
        <dbReference type="ARBA" id="ARBA00022840"/>
    </source>
</evidence>
<accession>I4EFE1</accession>
<dbReference type="CDD" id="cd01991">
    <property type="entry name" value="Asn_synthase_B_C"/>
    <property type="match status" value="1"/>
</dbReference>
<evidence type="ECO:0000256" key="8">
    <source>
        <dbReference type="PIRSR" id="PIRSR001589-1"/>
    </source>
</evidence>
<dbReference type="SUPFAM" id="SSF56235">
    <property type="entry name" value="N-terminal nucleophile aminohydrolases (Ntn hydrolases)"/>
    <property type="match status" value="1"/>
</dbReference>
<protein>
    <recommendedName>
        <fullName evidence="3">asparagine synthase (glutamine-hydrolyzing)</fullName>
        <ecNumber evidence="3">6.3.5.4</ecNumber>
    </recommendedName>
</protein>
<dbReference type="GO" id="GO:0004066">
    <property type="term" value="F:asparagine synthase (glutamine-hydrolyzing) activity"/>
    <property type="evidence" value="ECO:0007669"/>
    <property type="project" value="UniProtKB-EC"/>
</dbReference>
<dbReference type="EC" id="6.3.5.4" evidence="3"/>
<dbReference type="PIRSF" id="PIRSF001589">
    <property type="entry name" value="Asn_synthetase_glu-h"/>
    <property type="match status" value="1"/>
</dbReference>
<dbReference type="InterPro" id="IPR017932">
    <property type="entry name" value="GATase_2_dom"/>
</dbReference>
<dbReference type="RefSeq" id="WP_008476535.1">
    <property type="nucleotide sequence ID" value="NZ_CAGS01000143.1"/>
</dbReference>
<dbReference type="Gene3D" id="3.40.50.620">
    <property type="entry name" value="HUPs"/>
    <property type="match status" value="1"/>
</dbReference>
<evidence type="ECO:0000256" key="2">
    <source>
        <dbReference type="ARBA" id="ARBA00005752"/>
    </source>
</evidence>
<evidence type="ECO:0000256" key="7">
    <source>
        <dbReference type="ARBA" id="ARBA00048741"/>
    </source>
</evidence>
<proteinExistence type="inferred from homology"/>
<dbReference type="GO" id="GO:0005829">
    <property type="term" value="C:cytosol"/>
    <property type="evidence" value="ECO:0007669"/>
    <property type="project" value="TreeGrafter"/>
</dbReference>
<keyword evidence="8" id="KW-0028">Amino-acid biosynthesis</keyword>
<evidence type="ECO:0000256" key="10">
    <source>
        <dbReference type="PIRSR" id="PIRSR001589-3"/>
    </source>
</evidence>
<dbReference type="InterPro" id="IPR001962">
    <property type="entry name" value="Asn_synthase"/>
</dbReference>
<dbReference type="NCBIfam" id="TIGR01536">
    <property type="entry name" value="asn_synth_AEB"/>
    <property type="match status" value="1"/>
</dbReference>
<organism evidence="12 13">
    <name type="scientific">Nitrolancea hollandica Lb</name>
    <dbReference type="NCBI Taxonomy" id="1129897"/>
    <lineage>
        <taxon>Bacteria</taxon>
        <taxon>Pseudomonadati</taxon>
        <taxon>Thermomicrobiota</taxon>
        <taxon>Thermomicrobia</taxon>
        <taxon>Sphaerobacterales</taxon>
        <taxon>Sphaerobacterineae</taxon>
        <taxon>Sphaerobacteraceae</taxon>
        <taxon>Nitrolancea</taxon>
    </lineage>
</organism>
<evidence type="ECO:0000259" key="11">
    <source>
        <dbReference type="PROSITE" id="PS51278"/>
    </source>
</evidence>
<name>I4EFE1_9BACT</name>
<evidence type="ECO:0000256" key="6">
    <source>
        <dbReference type="ARBA" id="ARBA00022962"/>
    </source>
</evidence>
<dbReference type="InterPro" id="IPR051786">
    <property type="entry name" value="ASN_synthetase/amidase"/>
</dbReference>
<evidence type="ECO:0000256" key="4">
    <source>
        <dbReference type="ARBA" id="ARBA00022741"/>
    </source>
</evidence>
<dbReference type="AlphaFoldDB" id="I4EFE1"/>
<dbReference type="Pfam" id="PF00733">
    <property type="entry name" value="Asn_synthase"/>
    <property type="match status" value="1"/>
</dbReference>
<keyword evidence="8" id="KW-0061">Asparagine biosynthesis</keyword>
<keyword evidence="4 9" id="KW-0547">Nucleotide-binding</keyword>
<keyword evidence="13" id="KW-1185">Reference proteome</keyword>
<reference evidence="12 13" key="1">
    <citation type="journal article" date="2012" name="ISME J.">
        <title>Nitrification expanded: discovery, physiology and genomics of a nitrite-oxidizing bacterium from the phylum Chloroflexi.</title>
        <authorList>
            <person name="Sorokin D.Y."/>
            <person name="Lucker S."/>
            <person name="Vejmelkova D."/>
            <person name="Kostrikina N.A."/>
            <person name="Kleerebezem R."/>
            <person name="Rijpstra W.I."/>
            <person name="Damste J.S."/>
            <person name="Le Paslier D."/>
            <person name="Muyzer G."/>
            <person name="Wagner M."/>
            <person name="van Loosdrecht M.C."/>
            <person name="Daims H."/>
        </authorList>
    </citation>
    <scope>NUCLEOTIDE SEQUENCE [LARGE SCALE GENOMIC DNA]</scope>
    <source>
        <strain evidence="13">none</strain>
    </source>
</reference>
<sequence>MCGITGWVDWDHDLTTERDTVRAMTGTMARRGPDAGGIWLSPRAALGHRRLAVIDIEGGAQPMIADRPEPVVLTYSGEVYNFPELRTELTARGHHFRTRSDTEVVLRAYLEWGADCVSRLNGMFAFAIWDDQRQELLLARDRLGIKPLYFAEHPSGVLFGSEPKALLANPLFQPELDAEGLADLLVLTMARRPGSAIFRGLREVRPGHIVRVTRDGVRESAYWRLTSRPHTDDLPTTVATLRSMLEDIVTRQLISDVPLCTLLSGGLDSSAITALASGGLRRQGRGPVVTFAVDFTGSERDFQPSSIRPDRDAPFVQAVAEYVQARHTDIVLDTPDLLAQQEVTLRARDLPGMGDMDTSLYLLCREIRRHSTVALSGESADEVFGGYPWFHDERVLSADTFPWLVSFARSSGFSSLLSGEVQSLLRPGEYLADRYAEALSEVPYLDGETGRDRRMREIFYLNLTRFLPNLLDRKDRMSMAVGLEVRVPFCDHRLVDYVWNIPWEMKTAGNIEKGILRLAIADLLPAPVVARRKSAYPSMTSPAYEAAVRDATYRLLADDGAPVFQLFDRENVRAALHDRRWDSRDVVSPAAWLAHLQGINQWMEYYQVRLV</sequence>